<name>A0A164Z4K6_9CRUS</name>
<comment type="caution">
    <text evidence="1">The sequence shown here is derived from an EMBL/GenBank/DDBJ whole genome shotgun (WGS) entry which is preliminary data.</text>
</comment>
<dbReference type="Proteomes" id="UP000076858">
    <property type="component" value="Unassembled WGS sequence"/>
</dbReference>
<dbReference type="EMBL" id="LRGB01000781">
    <property type="protein sequence ID" value="KZS15933.1"/>
    <property type="molecule type" value="Genomic_DNA"/>
</dbReference>
<evidence type="ECO:0000313" key="1">
    <source>
        <dbReference type="EMBL" id="KZS15933.1"/>
    </source>
</evidence>
<gene>
    <name evidence="1" type="ORF">APZ42_018333</name>
</gene>
<proteinExistence type="predicted"/>
<keyword evidence="2" id="KW-1185">Reference proteome</keyword>
<reference evidence="1 2" key="1">
    <citation type="submission" date="2016-03" db="EMBL/GenBank/DDBJ databases">
        <title>EvidentialGene: Evidence-directed Construction of Genes on Genomes.</title>
        <authorList>
            <person name="Gilbert D.G."/>
            <person name="Choi J.-H."/>
            <person name="Mockaitis K."/>
            <person name="Colbourne J."/>
            <person name="Pfrender M."/>
        </authorList>
    </citation>
    <scope>NUCLEOTIDE SEQUENCE [LARGE SCALE GENOMIC DNA]</scope>
    <source>
        <strain evidence="1 2">Xinb3</strain>
        <tissue evidence="1">Complete organism</tissue>
    </source>
</reference>
<protein>
    <submittedName>
        <fullName evidence="1">Uncharacterized protein</fullName>
    </submittedName>
</protein>
<evidence type="ECO:0000313" key="2">
    <source>
        <dbReference type="Proteomes" id="UP000076858"/>
    </source>
</evidence>
<accession>A0A164Z4K6</accession>
<organism evidence="1 2">
    <name type="scientific">Daphnia magna</name>
    <dbReference type="NCBI Taxonomy" id="35525"/>
    <lineage>
        <taxon>Eukaryota</taxon>
        <taxon>Metazoa</taxon>
        <taxon>Ecdysozoa</taxon>
        <taxon>Arthropoda</taxon>
        <taxon>Crustacea</taxon>
        <taxon>Branchiopoda</taxon>
        <taxon>Diplostraca</taxon>
        <taxon>Cladocera</taxon>
        <taxon>Anomopoda</taxon>
        <taxon>Daphniidae</taxon>
        <taxon>Daphnia</taxon>
    </lineage>
</organism>
<dbReference type="AlphaFoldDB" id="A0A164Z4K6"/>
<sequence length="55" mass="6820">MNRRFYFSFFLNFSFSWGLVVSQHRCVCVCVYLYIKQVIIHLKYSLDFFLITNRR</sequence>